<evidence type="ECO:0000313" key="2">
    <source>
        <dbReference type="EMBL" id="RBP16118.1"/>
    </source>
</evidence>
<sequence length="415" mass="43305">MKTADPELMRAINRFHVMDAIRRFGPVSRVEITEFTALSPTTVSAITAALLDDRLIIPEHVGAVRDLGRGRPRVMLRLNPEAAHVVGVKLASDQITVAVANFCGEILHSLALPVRIDRQTATVIADLVEDGVRRCVSDAGLELSGVSGICVGLPGVVERAAGICRQSPVLQERDVPFGADLAARLGTPASIDSDVNLAALAEHWFGQARGLNDFLVVNVERSLGLGILHNGELFRGANGLSPDLGDFMLRAPGEGGGRLADVASETAVLADAEPFLKGVAGDVPARPDRAMAALIRRAEAGDGDCARVLARAGESLGFAIANLITLFAPPKVIVSGRAMTASDCFIHPLRAAVAASLPASLADVSDIVVREWSDRIWVQGAAAMTLRDLYGAPWGTTGPAPPARGIGAAQAGGSA</sequence>
<evidence type="ECO:0000256" key="1">
    <source>
        <dbReference type="ARBA" id="ARBA00006479"/>
    </source>
</evidence>
<protein>
    <submittedName>
        <fullName evidence="2">MarR family transcriptional regulator</fullName>
    </submittedName>
</protein>
<dbReference type="Pfam" id="PF00480">
    <property type="entry name" value="ROK"/>
    <property type="match status" value="1"/>
</dbReference>
<dbReference type="Gene3D" id="1.10.10.10">
    <property type="entry name" value="Winged helix-like DNA-binding domain superfamily/Winged helix DNA-binding domain"/>
    <property type="match status" value="1"/>
</dbReference>
<keyword evidence="3" id="KW-1185">Reference proteome</keyword>
<dbReference type="SUPFAM" id="SSF53067">
    <property type="entry name" value="Actin-like ATPase domain"/>
    <property type="match status" value="1"/>
</dbReference>
<proteinExistence type="inferred from homology"/>
<dbReference type="RefSeq" id="WP_113888446.1">
    <property type="nucleotide sequence ID" value="NZ_QNRK01000006.1"/>
</dbReference>
<dbReference type="PANTHER" id="PTHR18964:SF149">
    <property type="entry name" value="BIFUNCTIONAL UDP-N-ACETYLGLUCOSAMINE 2-EPIMERASE_N-ACETYLMANNOSAMINE KINASE"/>
    <property type="match status" value="1"/>
</dbReference>
<comment type="caution">
    <text evidence="2">The sequence shown here is derived from an EMBL/GenBank/DDBJ whole genome shotgun (WGS) entry which is preliminary data.</text>
</comment>
<dbReference type="SUPFAM" id="SSF46785">
    <property type="entry name" value="Winged helix' DNA-binding domain"/>
    <property type="match status" value="1"/>
</dbReference>
<dbReference type="InterPro" id="IPR043129">
    <property type="entry name" value="ATPase_NBD"/>
</dbReference>
<organism evidence="2 3">
    <name type="scientific">Roseiarcus fermentans</name>
    <dbReference type="NCBI Taxonomy" id="1473586"/>
    <lineage>
        <taxon>Bacteria</taxon>
        <taxon>Pseudomonadati</taxon>
        <taxon>Pseudomonadota</taxon>
        <taxon>Alphaproteobacteria</taxon>
        <taxon>Hyphomicrobiales</taxon>
        <taxon>Roseiarcaceae</taxon>
        <taxon>Roseiarcus</taxon>
    </lineage>
</organism>
<gene>
    <name evidence="2" type="ORF">DFR50_10680</name>
</gene>
<dbReference type="OrthoDB" id="9810372at2"/>
<dbReference type="Proteomes" id="UP000253529">
    <property type="component" value="Unassembled WGS sequence"/>
</dbReference>
<dbReference type="InterPro" id="IPR036390">
    <property type="entry name" value="WH_DNA-bd_sf"/>
</dbReference>
<accession>A0A366FNB3</accession>
<dbReference type="InterPro" id="IPR036388">
    <property type="entry name" value="WH-like_DNA-bd_sf"/>
</dbReference>
<name>A0A366FNB3_9HYPH</name>
<dbReference type="Gene3D" id="3.30.420.40">
    <property type="match status" value="2"/>
</dbReference>
<dbReference type="PANTHER" id="PTHR18964">
    <property type="entry name" value="ROK (REPRESSOR, ORF, KINASE) FAMILY"/>
    <property type="match status" value="1"/>
</dbReference>
<reference evidence="2 3" key="1">
    <citation type="submission" date="2018-06" db="EMBL/GenBank/DDBJ databases">
        <title>Genomic Encyclopedia of Type Strains, Phase IV (KMG-IV): sequencing the most valuable type-strain genomes for metagenomic binning, comparative biology and taxonomic classification.</title>
        <authorList>
            <person name="Goeker M."/>
        </authorList>
    </citation>
    <scope>NUCLEOTIDE SEQUENCE [LARGE SCALE GENOMIC DNA]</scope>
    <source>
        <strain evidence="2 3">DSM 24875</strain>
    </source>
</reference>
<evidence type="ECO:0000313" key="3">
    <source>
        <dbReference type="Proteomes" id="UP000253529"/>
    </source>
</evidence>
<dbReference type="InterPro" id="IPR000600">
    <property type="entry name" value="ROK"/>
</dbReference>
<dbReference type="AlphaFoldDB" id="A0A366FNB3"/>
<comment type="similarity">
    <text evidence="1">Belongs to the ROK (NagC/XylR) family.</text>
</comment>
<dbReference type="EMBL" id="QNRK01000006">
    <property type="protein sequence ID" value="RBP16118.1"/>
    <property type="molecule type" value="Genomic_DNA"/>
</dbReference>